<proteinExistence type="predicted"/>
<feature type="region of interest" description="Disordered" evidence="3">
    <location>
        <begin position="1299"/>
        <end position="1340"/>
    </location>
</feature>
<keyword evidence="1" id="KW-0880">Kelch repeat</keyword>
<dbReference type="PANTHER" id="PTHR45632">
    <property type="entry name" value="LD33804P"/>
    <property type="match status" value="1"/>
</dbReference>
<feature type="region of interest" description="Disordered" evidence="3">
    <location>
        <begin position="653"/>
        <end position="680"/>
    </location>
</feature>
<dbReference type="Gene3D" id="3.30.710.10">
    <property type="entry name" value="Potassium Channel Kv1.1, Chain A"/>
    <property type="match status" value="1"/>
</dbReference>
<reference evidence="5" key="1">
    <citation type="journal article" date="2012" name="Nat. Genet.">
        <title>Whole-genome sequence of Schistosoma haematobium.</title>
        <authorList>
            <person name="Young N.D."/>
            <person name="Jex A.R."/>
            <person name="Li B."/>
            <person name="Liu S."/>
            <person name="Yang L."/>
            <person name="Xiong Z."/>
            <person name="Li Y."/>
            <person name="Cantacessi C."/>
            <person name="Hall R.S."/>
            <person name="Xu X."/>
            <person name="Chen F."/>
            <person name="Wu X."/>
            <person name="Zerlotini A."/>
            <person name="Oliveira G."/>
            <person name="Hofmann A."/>
            <person name="Zhang G."/>
            <person name="Fang X."/>
            <person name="Kang Y."/>
            <person name="Campbell B.E."/>
            <person name="Loukas A."/>
            <person name="Ranganathan S."/>
            <person name="Rollinson D."/>
            <person name="Rinaldi G."/>
            <person name="Brindley P.J."/>
            <person name="Yang H."/>
            <person name="Wang J."/>
            <person name="Wang J."/>
            <person name="Gasser R.B."/>
        </authorList>
    </citation>
    <scope>NUCLEOTIDE SEQUENCE</scope>
</reference>
<name>A0A922S6W4_SCHHA</name>
<feature type="compositionally biased region" description="Low complexity" evidence="3">
    <location>
        <begin position="659"/>
        <end position="678"/>
    </location>
</feature>
<dbReference type="FunFam" id="1.25.40.420:FF:000001">
    <property type="entry name" value="Kelch-like family member 12"/>
    <property type="match status" value="1"/>
</dbReference>
<evidence type="ECO:0000256" key="2">
    <source>
        <dbReference type="ARBA" id="ARBA00022737"/>
    </source>
</evidence>
<dbReference type="CDD" id="cd18242">
    <property type="entry name" value="BTB_POZ_KLHL12_C3IP1_DKIR"/>
    <property type="match status" value="1"/>
</dbReference>
<dbReference type="InterPro" id="IPR011333">
    <property type="entry name" value="SKP1/BTB/POZ_sf"/>
</dbReference>
<protein>
    <submittedName>
        <fullName evidence="5">Kelch-like protein 12, variant 2</fullName>
    </submittedName>
</protein>
<dbReference type="InterPro" id="IPR000210">
    <property type="entry name" value="BTB/POZ_dom"/>
</dbReference>
<dbReference type="EMBL" id="AMPZ03000001">
    <property type="protein sequence ID" value="KAH9595818.1"/>
    <property type="molecule type" value="Genomic_DNA"/>
</dbReference>
<dbReference type="Pfam" id="PF24681">
    <property type="entry name" value="Kelch_KLHDC2_KLHL20_DRC7"/>
    <property type="match status" value="1"/>
</dbReference>
<evidence type="ECO:0000256" key="3">
    <source>
        <dbReference type="SAM" id="MobiDB-lite"/>
    </source>
</evidence>
<dbReference type="InterPro" id="IPR006652">
    <property type="entry name" value="Kelch_1"/>
</dbReference>
<dbReference type="SMART" id="SM00875">
    <property type="entry name" value="BACK"/>
    <property type="match status" value="1"/>
</dbReference>
<evidence type="ECO:0000259" key="4">
    <source>
        <dbReference type="PROSITE" id="PS50097"/>
    </source>
</evidence>
<dbReference type="OrthoDB" id="45365at2759"/>
<dbReference type="SMART" id="SM00225">
    <property type="entry name" value="BTB"/>
    <property type="match status" value="1"/>
</dbReference>
<dbReference type="Proteomes" id="UP000471633">
    <property type="component" value="Unassembled WGS sequence"/>
</dbReference>
<dbReference type="KEGG" id="shx:MS3_00001728"/>
<dbReference type="SUPFAM" id="SSF117281">
    <property type="entry name" value="Kelch motif"/>
    <property type="match status" value="2"/>
</dbReference>
<evidence type="ECO:0000256" key="1">
    <source>
        <dbReference type="ARBA" id="ARBA00022441"/>
    </source>
</evidence>
<dbReference type="CTD" id="24596548"/>
<dbReference type="GeneID" id="24596548"/>
<feature type="compositionally biased region" description="Polar residues" evidence="3">
    <location>
        <begin position="698"/>
        <end position="710"/>
    </location>
</feature>
<feature type="domain" description="BTB" evidence="4">
    <location>
        <begin position="43"/>
        <end position="110"/>
    </location>
</feature>
<sequence>MGTLPKKQGMKSDGRMLMDEGMDYYSVTAFRKMNAFRKEGQLCDVVIKAEGREFLAHRVVLAASSDYFDAMFSSGMAESAQLEVELKSITPEIMDTLLDYVYTGQVRVSMANVQDLLPAASLVQMEGVKVACSNFLLTEVDSTNVLGIRRFAELHNCVELEKFTRNFAACNFESVVDSEEFVCLTPEELLDLITREDLHIDNEESVYNAVMRWVYHQPIERVANLPSLLRNIRLSVMSVRFLTDVVDKDRLIRQSLECRDLVDDAKRFHLRPDLRHEMRDRRFRQRDGGNEYLVVIGGFGSDQDPSDSVEMFNPRTLEWNELPDLPISYRYVAACSLGTCVYVIGGFDGNERLNTVYSLDIAQREEGWRLLTPMHYKRGLSAACTNKGLIYVCGGFDGQSRLRSFEVYHPKIDEWRILEEMTTAREGAGLVVVDDTLYCLGGYDGFHLLNSMEAFDLHCGTWSVCKPMYMRRSGAGCALLGDTIYVCGGYGGAEGRGPSHLDTVEAYNTWLAQWTLVTSMNVPRCYVGACPLAGKIYVAAGYNGNSLLDTVESYDPIENTWWLHEESRMNHERCDTGMCVVRFPTCSISQDTLTPMLTSRNVMNSTNIHSSPSAVSSASVNFHSAINQSSTWQLNDFNTNRTNNVRINTQISVGHTNPSSFQGSPSSSTRNVLSSSVSEPFRTGSQFGCPSASMNVCNVNSQSPGNSHLSSTHRRSNRQVRSHSSRQNSLSNTASVNGRELRNSRPPRHLLSLTASSLYPGNINVWNPKSMRLPYVAQGMHNPRNNRSLLPSLLCNPHNILRCNTTPISHLTQQVENPLLNHNETLSHTLDNIPSSSEECYIIQNNESTVNSAFSMMQQTDQLLDNCGNVDINELASNLNASHFDASTVTGSHLPASQRSSCSSPTLVSDIHHSAPEYGSSVSCKHDLFRSVDAINRLGSDNVFWSISNISTFSVIENPTASTFPKATTFNEDSSNNVVIETQADNISGNVNLDNIPSRNYVSLVSDSPDEQDHTNAFGDVSREHGDLVKCTDRSSYKTRTFMNTLINKPRELQSNPCVLSSNDSSELPCEQPCDITLASSYSCNSSVSIPIAKVKPCSSTVVENSCTTTLNALPPSIRNTSSTQQVNDPSICRNKPTFDQLCQRYKPVMPHSFKTDPIWPFRYNTESCQTHGAQEDRIITSANDQKASSSLCEVNDQRVITIGETSFVFGVSESSHAYSESDDLLIRNQSDNLNQTGVSVKPDVTCTTSVVESIHSTGAPGCSSSNSDDALVNQPHSLIDNPSNCEPDITLCTVVCNPSNVDDSPEPQPDTRSDGEGEEGDDLDVVLRNPAVGQVDDDL</sequence>
<reference evidence="5" key="3">
    <citation type="submission" date="2021-06" db="EMBL/GenBank/DDBJ databases">
        <title>Chromosome-level genome assembly for S. haematobium.</title>
        <authorList>
            <person name="Stroehlein A.J."/>
        </authorList>
    </citation>
    <scope>NUCLEOTIDE SEQUENCE</scope>
</reference>
<organism evidence="5 6">
    <name type="scientific">Schistosoma haematobium</name>
    <name type="common">Blood fluke</name>
    <dbReference type="NCBI Taxonomy" id="6185"/>
    <lineage>
        <taxon>Eukaryota</taxon>
        <taxon>Metazoa</taxon>
        <taxon>Spiralia</taxon>
        <taxon>Lophotrochozoa</taxon>
        <taxon>Platyhelminthes</taxon>
        <taxon>Trematoda</taxon>
        <taxon>Digenea</taxon>
        <taxon>Strigeidida</taxon>
        <taxon>Schistosomatoidea</taxon>
        <taxon>Schistosomatidae</taxon>
        <taxon>Schistosoma</taxon>
    </lineage>
</organism>
<dbReference type="Gene3D" id="2.120.10.80">
    <property type="entry name" value="Kelch-type beta propeller"/>
    <property type="match status" value="1"/>
</dbReference>
<reference evidence="5" key="4">
    <citation type="journal article" date="2022" name="PLoS Pathog.">
        <title>Chromosome-level genome of Schistosoma haematobium underpins genome-wide explorations of molecular variation.</title>
        <authorList>
            <person name="Stroehlein A.J."/>
            <person name="Korhonen P.K."/>
            <person name="Lee V.V."/>
            <person name="Ralph S.A."/>
            <person name="Mentink-Kane M."/>
            <person name="You H."/>
            <person name="McManus D.P."/>
            <person name="Tchuente L.T."/>
            <person name="Stothard J.R."/>
            <person name="Kaur P."/>
            <person name="Dudchenko O."/>
            <person name="Aiden E.L."/>
            <person name="Yang B."/>
            <person name="Yang H."/>
            <person name="Emery A.M."/>
            <person name="Webster B.L."/>
            <person name="Brindley P.J."/>
            <person name="Rollinson D."/>
            <person name="Chang B.C.H."/>
            <person name="Gasser R.B."/>
            <person name="Young N.D."/>
        </authorList>
    </citation>
    <scope>NUCLEOTIDE SEQUENCE</scope>
</reference>
<comment type="caution">
    <text evidence="5">The sequence shown here is derived from an EMBL/GenBank/DDBJ whole genome shotgun (WGS) entry which is preliminary data.</text>
</comment>
<reference evidence="5" key="2">
    <citation type="journal article" date="2019" name="Gigascience">
        <title>High-quality Schistosoma haematobium genome achieved by single-molecule and long-range sequencing.</title>
        <authorList>
            <person name="Stroehlein A.J."/>
            <person name="Korhonen P.K."/>
            <person name="Chong T.M."/>
            <person name="Lim Y.L."/>
            <person name="Chan K.G."/>
            <person name="Webster B."/>
            <person name="Rollinson D."/>
            <person name="Brindley P.J."/>
            <person name="Gasser R.B."/>
            <person name="Young N.D."/>
        </authorList>
    </citation>
    <scope>NUCLEOTIDE SEQUENCE</scope>
</reference>
<accession>A0A922S6W4</accession>
<feature type="region of interest" description="Disordered" evidence="3">
    <location>
        <begin position="698"/>
        <end position="745"/>
    </location>
</feature>
<dbReference type="RefSeq" id="XP_051074639.1">
    <property type="nucleotide sequence ID" value="XM_051209205.1"/>
</dbReference>
<evidence type="ECO:0000313" key="6">
    <source>
        <dbReference type="Proteomes" id="UP000471633"/>
    </source>
</evidence>
<dbReference type="InterPro" id="IPR011705">
    <property type="entry name" value="BACK"/>
</dbReference>
<dbReference type="Pfam" id="PF00651">
    <property type="entry name" value="BTB"/>
    <property type="match status" value="1"/>
</dbReference>
<dbReference type="SUPFAM" id="SSF54695">
    <property type="entry name" value="POZ domain"/>
    <property type="match status" value="1"/>
</dbReference>
<dbReference type="InterPro" id="IPR015915">
    <property type="entry name" value="Kelch-typ_b-propeller"/>
</dbReference>
<evidence type="ECO:0000313" key="5">
    <source>
        <dbReference type="EMBL" id="KAH9595818.1"/>
    </source>
</evidence>
<keyword evidence="6" id="KW-1185">Reference proteome</keyword>
<dbReference type="PROSITE" id="PS50097">
    <property type="entry name" value="BTB"/>
    <property type="match status" value="1"/>
</dbReference>
<dbReference type="SMART" id="SM00612">
    <property type="entry name" value="Kelch"/>
    <property type="match status" value="6"/>
</dbReference>
<feature type="compositionally biased region" description="Basic residues" evidence="3">
    <location>
        <begin position="711"/>
        <end position="724"/>
    </location>
</feature>
<keyword evidence="2" id="KW-0677">Repeat</keyword>
<dbReference type="Pfam" id="PF01344">
    <property type="entry name" value="Kelch_1"/>
    <property type="match status" value="2"/>
</dbReference>
<feature type="compositionally biased region" description="Polar residues" evidence="3">
    <location>
        <begin position="725"/>
        <end position="736"/>
    </location>
</feature>
<dbReference type="FunFam" id="3.30.710.10:FF:000001">
    <property type="entry name" value="Kelch-like family member 20"/>
    <property type="match status" value="1"/>
</dbReference>
<gene>
    <name evidence="5" type="primary">KLHL12_1</name>
    <name evidence="5" type="ORF">MS3_00001728</name>
</gene>
<dbReference type="PANTHER" id="PTHR45632:SF26">
    <property type="entry name" value="BTB DOMAIN-CONTAINING PROTEIN"/>
    <property type="match status" value="1"/>
</dbReference>
<dbReference type="Pfam" id="PF07707">
    <property type="entry name" value="BACK"/>
    <property type="match status" value="1"/>
</dbReference>
<dbReference type="Gene3D" id="1.25.40.420">
    <property type="match status" value="1"/>
</dbReference>